<sequence>MFSSSSCCTSWSPSPSWRSA</sequence>
<accession>A0A0E9TBT4</accession>
<feature type="region of interest" description="Disordered" evidence="1">
    <location>
        <begin position="1"/>
        <end position="20"/>
    </location>
</feature>
<name>A0A0E9TBT4_ANGAN</name>
<dbReference type="EMBL" id="GBXM01058242">
    <property type="protein sequence ID" value="JAH50335.1"/>
    <property type="molecule type" value="Transcribed_RNA"/>
</dbReference>
<proteinExistence type="predicted"/>
<reference evidence="2" key="2">
    <citation type="journal article" date="2015" name="Fish Shellfish Immunol.">
        <title>Early steps in the European eel (Anguilla anguilla)-Vibrio vulnificus interaction in the gills: Role of the RtxA13 toxin.</title>
        <authorList>
            <person name="Callol A."/>
            <person name="Pajuelo D."/>
            <person name="Ebbesson L."/>
            <person name="Teles M."/>
            <person name="MacKenzie S."/>
            <person name="Amaro C."/>
        </authorList>
    </citation>
    <scope>NUCLEOTIDE SEQUENCE</scope>
</reference>
<organism evidence="2">
    <name type="scientific">Anguilla anguilla</name>
    <name type="common">European freshwater eel</name>
    <name type="synonym">Muraena anguilla</name>
    <dbReference type="NCBI Taxonomy" id="7936"/>
    <lineage>
        <taxon>Eukaryota</taxon>
        <taxon>Metazoa</taxon>
        <taxon>Chordata</taxon>
        <taxon>Craniata</taxon>
        <taxon>Vertebrata</taxon>
        <taxon>Euteleostomi</taxon>
        <taxon>Actinopterygii</taxon>
        <taxon>Neopterygii</taxon>
        <taxon>Teleostei</taxon>
        <taxon>Anguilliformes</taxon>
        <taxon>Anguillidae</taxon>
        <taxon>Anguilla</taxon>
    </lineage>
</organism>
<evidence type="ECO:0000256" key="1">
    <source>
        <dbReference type="SAM" id="MobiDB-lite"/>
    </source>
</evidence>
<protein>
    <submittedName>
        <fullName evidence="2">Uncharacterized protein</fullName>
    </submittedName>
</protein>
<reference evidence="2" key="1">
    <citation type="submission" date="2014-11" db="EMBL/GenBank/DDBJ databases">
        <authorList>
            <person name="Amaro Gonzalez C."/>
        </authorList>
    </citation>
    <scope>NUCLEOTIDE SEQUENCE</scope>
</reference>
<dbReference type="AlphaFoldDB" id="A0A0E9TBT4"/>
<evidence type="ECO:0000313" key="2">
    <source>
        <dbReference type="EMBL" id="JAH50335.1"/>
    </source>
</evidence>